<sequence>MTASTRQRLRSFGGEAALMGLGGLEAWSVHEFNPRWTDALMAVAVLLLPLRNRFPLVYFVLAAVTACNISSVVIQFAGMYAVAVNFRRMIVPALAAAALVITMLVSWYAMRDGDLEYAESGGMWVSSIGFIVAMAAAPLAFGRLVRARRELAAQLTELIDAQEDQRRLHEHSVLYRERAQLAREMHDVVSHQVSLIAVEAGALQVVTADDNSRESARSIRRLAVSTLDELRHMVGVLRASGTEANGLSPQPTAQDLPQLVASSGLAVTLSGELPEDLSPAVARAVYRTTQEALTNARKHAPGASVGVTVDTEGRGLRLQIINGRPTRVALDLPGSKVGLLGLRERAETLSGSLDAAPTAAGGYSVTLAVPDRSA</sequence>
<dbReference type="AlphaFoldDB" id="A0AA90NEJ4"/>
<dbReference type="EC" id="2.7.13.3" evidence="2"/>
<dbReference type="GO" id="GO:0016020">
    <property type="term" value="C:membrane"/>
    <property type="evidence" value="ECO:0007669"/>
    <property type="project" value="InterPro"/>
</dbReference>
<accession>A0AA90NEJ4</accession>
<dbReference type="GO" id="GO:0005524">
    <property type="term" value="F:ATP binding"/>
    <property type="evidence" value="ECO:0007669"/>
    <property type="project" value="UniProtKB-KW"/>
</dbReference>
<keyword evidence="9" id="KW-0812">Transmembrane</keyword>
<dbReference type="InterPro" id="IPR050482">
    <property type="entry name" value="Sensor_HK_TwoCompSys"/>
</dbReference>
<feature type="domain" description="Signal transduction histidine kinase subgroup 3 dimerisation and phosphoacceptor" evidence="10">
    <location>
        <begin position="177"/>
        <end position="240"/>
    </location>
</feature>
<evidence type="ECO:0000313" key="12">
    <source>
        <dbReference type="Proteomes" id="UP001178281"/>
    </source>
</evidence>
<gene>
    <name evidence="11" type="ORF">Q7X28_21505</name>
</gene>
<protein>
    <recommendedName>
        <fullName evidence="2">histidine kinase</fullName>
        <ecNumber evidence="2">2.7.13.3</ecNumber>
    </recommendedName>
</protein>
<evidence type="ECO:0000259" key="10">
    <source>
        <dbReference type="Pfam" id="PF07730"/>
    </source>
</evidence>
<evidence type="ECO:0000256" key="5">
    <source>
        <dbReference type="ARBA" id="ARBA00022741"/>
    </source>
</evidence>
<dbReference type="Gene3D" id="1.20.5.1930">
    <property type="match status" value="1"/>
</dbReference>
<feature type="transmembrane region" description="Helical" evidence="9">
    <location>
        <begin position="89"/>
        <end position="110"/>
    </location>
</feature>
<dbReference type="InterPro" id="IPR036890">
    <property type="entry name" value="HATPase_C_sf"/>
</dbReference>
<evidence type="ECO:0000256" key="3">
    <source>
        <dbReference type="ARBA" id="ARBA00022553"/>
    </source>
</evidence>
<comment type="caution">
    <text evidence="11">The sequence shown here is derived from an EMBL/GenBank/DDBJ whole genome shotgun (WGS) entry which is preliminary data.</text>
</comment>
<dbReference type="GO" id="GO:0046983">
    <property type="term" value="F:protein dimerization activity"/>
    <property type="evidence" value="ECO:0007669"/>
    <property type="project" value="InterPro"/>
</dbReference>
<keyword evidence="6 11" id="KW-0418">Kinase</keyword>
<feature type="transmembrane region" description="Helical" evidence="9">
    <location>
        <begin position="56"/>
        <end position="82"/>
    </location>
</feature>
<dbReference type="SUPFAM" id="SSF55874">
    <property type="entry name" value="ATPase domain of HSP90 chaperone/DNA topoisomerase II/histidine kinase"/>
    <property type="match status" value="1"/>
</dbReference>
<feature type="transmembrane region" description="Helical" evidence="9">
    <location>
        <begin position="122"/>
        <end position="141"/>
    </location>
</feature>
<keyword evidence="12" id="KW-1185">Reference proteome</keyword>
<dbReference type="Gene3D" id="3.30.565.10">
    <property type="entry name" value="Histidine kinase-like ATPase, C-terminal domain"/>
    <property type="match status" value="1"/>
</dbReference>
<evidence type="ECO:0000256" key="2">
    <source>
        <dbReference type="ARBA" id="ARBA00012438"/>
    </source>
</evidence>
<evidence type="ECO:0000313" key="11">
    <source>
        <dbReference type="EMBL" id="MDP0400503.1"/>
    </source>
</evidence>
<evidence type="ECO:0000256" key="7">
    <source>
        <dbReference type="ARBA" id="ARBA00022840"/>
    </source>
</evidence>
<evidence type="ECO:0000256" key="9">
    <source>
        <dbReference type="SAM" id="Phobius"/>
    </source>
</evidence>
<keyword evidence="7" id="KW-0067">ATP-binding</keyword>
<keyword evidence="4" id="KW-0808">Transferase</keyword>
<reference evidence="11" key="1">
    <citation type="submission" date="2023-08" db="EMBL/GenBank/DDBJ databases">
        <title>The draft genome of Tsukamurella strandjordii strain 050030.</title>
        <authorList>
            <person name="Zhao F."/>
            <person name="Feng Y."/>
            <person name="Zong Z."/>
        </authorList>
    </citation>
    <scope>NUCLEOTIDE SEQUENCE</scope>
    <source>
        <strain evidence="11">050030</strain>
    </source>
</reference>
<name>A0AA90NEJ4_9ACTN</name>
<evidence type="ECO:0000256" key="8">
    <source>
        <dbReference type="ARBA" id="ARBA00023012"/>
    </source>
</evidence>
<dbReference type="PANTHER" id="PTHR24421:SF10">
    <property type="entry name" value="NITRATE_NITRITE SENSOR PROTEIN NARQ"/>
    <property type="match status" value="1"/>
</dbReference>
<dbReference type="RefSeq" id="WP_305112882.1">
    <property type="nucleotide sequence ID" value="NZ_JAUTIX010000010.1"/>
</dbReference>
<evidence type="ECO:0000256" key="4">
    <source>
        <dbReference type="ARBA" id="ARBA00022679"/>
    </source>
</evidence>
<proteinExistence type="predicted"/>
<dbReference type="Pfam" id="PF07730">
    <property type="entry name" value="HisKA_3"/>
    <property type="match status" value="1"/>
</dbReference>
<dbReference type="GO" id="GO:0000155">
    <property type="term" value="F:phosphorelay sensor kinase activity"/>
    <property type="evidence" value="ECO:0007669"/>
    <property type="project" value="InterPro"/>
</dbReference>
<comment type="catalytic activity">
    <reaction evidence="1">
        <text>ATP + protein L-histidine = ADP + protein N-phospho-L-histidine.</text>
        <dbReference type="EC" id="2.7.13.3"/>
    </reaction>
</comment>
<keyword evidence="9" id="KW-0472">Membrane</keyword>
<evidence type="ECO:0000256" key="1">
    <source>
        <dbReference type="ARBA" id="ARBA00000085"/>
    </source>
</evidence>
<evidence type="ECO:0000256" key="6">
    <source>
        <dbReference type="ARBA" id="ARBA00022777"/>
    </source>
</evidence>
<keyword evidence="3" id="KW-0597">Phosphoprotein</keyword>
<keyword evidence="9" id="KW-1133">Transmembrane helix</keyword>
<keyword evidence="5" id="KW-0547">Nucleotide-binding</keyword>
<dbReference type="PANTHER" id="PTHR24421">
    <property type="entry name" value="NITRATE/NITRITE SENSOR PROTEIN NARX-RELATED"/>
    <property type="match status" value="1"/>
</dbReference>
<dbReference type="InterPro" id="IPR011712">
    <property type="entry name" value="Sig_transdc_His_kin_sub3_dim/P"/>
</dbReference>
<organism evidence="11 12">
    <name type="scientific">Tsukamurella strandjordii</name>
    <dbReference type="NCBI Taxonomy" id="147577"/>
    <lineage>
        <taxon>Bacteria</taxon>
        <taxon>Bacillati</taxon>
        <taxon>Actinomycetota</taxon>
        <taxon>Actinomycetes</taxon>
        <taxon>Mycobacteriales</taxon>
        <taxon>Tsukamurellaceae</taxon>
        <taxon>Tsukamurella</taxon>
    </lineage>
</organism>
<keyword evidence="8" id="KW-0902">Two-component regulatory system</keyword>
<dbReference type="CDD" id="cd16917">
    <property type="entry name" value="HATPase_UhpB-NarQ-NarX-like"/>
    <property type="match status" value="1"/>
</dbReference>
<dbReference type="EMBL" id="JAUTIX010000010">
    <property type="protein sequence ID" value="MDP0400503.1"/>
    <property type="molecule type" value="Genomic_DNA"/>
</dbReference>
<dbReference type="Proteomes" id="UP001178281">
    <property type="component" value="Unassembled WGS sequence"/>
</dbReference>